<proteinExistence type="predicted"/>
<comment type="caution">
    <text evidence="1">The sequence shown here is derived from an EMBL/GenBank/DDBJ whole genome shotgun (WGS) entry which is preliminary data.</text>
</comment>
<dbReference type="AlphaFoldDB" id="A0A5C5UZC1"/>
<reference evidence="1 2" key="1">
    <citation type="submission" date="2019-02" db="EMBL/GenBank/DDBJ databases">
        <title>Deep-cultivation of Planctomycetes and their phenomic and genomic characterization uncovers novel biology.</title>
        <authorList>
            <person name="Wiegand S."/>
            <person name="Jogler M."/>
            <person name="Boedeker C."/>
            <person name="Pinto D."/>
            <person name="Vollmers J."/>
            <person name="Rivas-Marin E."/>
            <person name="Kohn T."/>
            <person name="Peeters S.H."/>
            <person name="Heuer A."/>
            <person name="Rast P."/>
            <person name="Oberbeckmann S."/>
            <person name="Bunk B."/>
            <person name="Jeske O."/>
            <person name="Meyerdierks A."/>
            <person name="Storesund J.E."/>
            <person name="Kallscheuer N."/>
            <person name="Luecker S."/>
            <person name="Lage O.M."/>
            <person name="Pohl T."/>
            <person name="Merkel B.J."/>
            <person name="Hornburger P."/>
            <person name="Mueller R.-W."/>
            <person name="Bruemmer F."/>
            <person name="Labrenz M."/>
            <person name="Spormann A.M."/>
            <person name="Op Den Camp H."/>
            <person name="Overmann J."/>
            <person name="Amann R."/>
            <person name="Jetten M.S.M."/>
            <person name="Mascher T."/>
            <person name="Medema M.H."/>
            <person name="Devos D.P."/>
            <person name="Kaster A.-K."/>
            <person name="Ovreas L."/>
            <person name="Rohde M."/>
            <person name="Galperin M.Y."/>
            <person name="Jogler C."/>
        </authorList>
    </citation>
    <scope>NUCLEOTIDE SEQUENCE [LARGE SCALE GENOMIC DNA]</scope>
    <source>
        <strain evidence="1 2">KOR34</strain>
    </source>
</reference>
<name>A0A5C5UZC1_9BACT</name>
<gene>
    <name evidence="1" type="ORF">KOR34_43870</name>
</gene>
<evidence type="ECO:0000313" key="2">
    <source>
        <dbReference type="Proteomes" id="UP000316714"/>
    </source>
</evidence>
<dbReference type="EMBL" id="SIHJ01000004">
    <property type="protein sequence ID" value="TWT31013.1"/>
    <property type="molecule type" value="Genomic_DNA"/>
</dbReference>
<accession>A0A5C5UZC1</accession>
<protein>
    <submittedName>
        <fullName evidence="1">Uncharacterized protein</fullName>
    </submittedName>
</protein>
<keyword evidence="2" id="KW-1185">Reference proteome</keyword>
<organism evidence="1 2">
    <name type="scientific">Posidoniimonas corsicana</name>
    <dbReference type="NCBI Taxonomy" id="1938618"/>
    <lineage>
        <taxon>Bacteria</taxon>
        <taxon>Pseudomonadati</taxon>
        <taxon>Planctomycetota</taxon>
        <taxon>Planctomycetia</taxon>
        <taxon>Pirellulales</taxon>
        <taxon>Lacipirellulaceae</taxon>
        <taxon>Posidoniimonas</taxon>
    </lineage>
</organism>
<dbReference type="RefSeq" id="WP_146568174.1">
    <property type="nucleotide sequence ID" value="NZ_SIHJ01000004.1"/>
</dbReference>
<dbReference type="Proteomes" id="UP000316714">
    <property type="component" value="Unassembled WGS sequence"/>
</dbReference>
<evidence type="ECO:0000313" key="1">
    <source>
        <dbReference type="EMBL" id="TWT31013.1"/>
    </source>
</evidence>
<sequence length="129" mass="15109">MDPFPDDWEFLWVFECDPEESDEVYTRFDAEVDENRILFEVWPHDTEVILRWWRGKEAAGNLELRWVKGISAETEKGVSALNVTFLEECLLPLRFQVRPYPSIAWGTKWRSVCSVTPVPSVVNPQLPRP</sequence>